<evidence type="ECO:0000256" key="2">
    <source>
        <dbReference type="ARBA" id="ARBA00022605"/>
    </source>
</evidence>
<accession>A0A7R7DPL3</accession>
<comment type="catalytic activity">
    <reaction evidence="5">
        <text>N-acetyl-L-glutamate 5-semialdehyde + phosphate + NADP(+) = N-acetyl-L-glutamyl 5-phosphate + NADPH + H(+)</text>
        <dbReference type="Rhea" id="RHEA:21588"/>
        <dbReference type="ChEBI" id="CHEBI:15378"/>
        <dbReference type="ChEBI" id="CHEBI:29123"/>
        <dbReference type="ChEBI" id="CHEBI:43474"/>
        <dbReference type="ChEBI" id="CHEBI:57783"/>
        <dbReference type="ChEBI" id="CHEBI:57936"/>
        <dbReference type="ChEBI" id="CHEBI:58349"/>
        <dbReference type="EC" id="1.2.1.38"/>
    </reaction>
</comment>
<evidence type="ECO:0000256" key="5">
    <source>
        <dbReference type="HAMAP-Rule" id="MF_00150"/>
    </source>
</evidence>
<gene>
    <name evidence="5 7" type="primary">argC</name>
    <name evidence="7" type="ORF">Athai_30770</name>
</gene>
<evidence type="ECO:0000313" key="8">
    <source>
        <dbReference type="Proteomes" id="UP000611640"/>
    </source>
</evidence>
<dbReference type="SUPFAM" id="SSF55347">
    <property type="entry name" value="Glyceraldehyde-3-phosphate dehydrogenase-like, C-terminal domain"/>
    <property type="match status" value="1"/>
</dbReference>
<organism evidence="7 8">
    <name type="scientific">Actinocatenispora thailandica</name>
    <dbReference type="NCBI Taxonomy" id="227318"/>
    <lineage>
        <taxon>Bacteria</taxon>
        <taxon>Bacillati</taxon>
        <taxon>Actinomycetota</taxon>
        <taxon>Actinomycetes</taxon>
        <taxon>Micromonosporales</taxon>
        <taxon>Micromonosporaceae</taxon>
        <taxon>Actinocatenispora</taxon>
    </lineage>
</organism>
<dbReference type="NCBIfam" id="TIGR01850">
    <property type="entry name" value="argC"/>
    <property type="match status" value="1"/>
</dbReference>
<dbReference type="Pfam" id="PF01118">
    <property type="entry name" value="Semialdhyde_dh"/>
    <property type="match status" value="1"/>
</dbReference>
<comment type="function">
    <text evidence="5">Catalyzes the NADPH-dependent reduction of N-acetyl-5-glutamyl phosphate to yield N-acetyl-L-glutamate 5-semialdehyde.</text>
</comment>
<comment type="similarity">
    <text evidence="5">Belongs to the NAGSA dehydrogenase family. Type 1 subfamily.</text>
</comment>
<dbReference type="InterPro" id="IPR000534">
    <property type="entry name" value="Semialdehyde_DH_NAD-bd"/>
</dbReference>
<dbReference type="KEGG" id="atl:Athai_30770"/>
<sequence>MGVRVAVAGASGYAGGELLRLIAGHPSLDLVAATGDSSAGRAVTDLHPQLATLAGVPLRPTEPAEFADAELVFLALPHGHSAALAAALPAGVKVVDLGADHRLVDPADWHRYYPGEHAGTWTYGLPELPGQRAAIGAADRVAATGCYVVASTLPLAPLIAAGVADPDDVVVVAASGTSGAGRSAKPHLLGSEVLNDVSAYKVGTHQHTPEIKQATGARGLSFTPLLAPMPRGILATVTARPTGAGSATAVRQVLADAYADEPFVTLLPDGAWPHTAATFGSNGCQLQVTVDGDAGRIVAVSAIDNLGKGAAGQAVQCANLMLGLPETAGLTANGVAP</sequence>
<dbReference type="InterPro" id="IPR036291">
    <property type="entry name" value="NAD(P)-bd_dom_sf"/>
</dbReference>
<keyword evidence="3 5" id="KW-0521">NADP</keyword>
<dbReference type="Gene3D" id="3.40.50.720">
    <property type="entry name" value="NAD(P)-binding Rossmann-like Domain"/>
    <property type="match status" value="1"/>
</dbReference>
<dbReference type="CDD" id="cd24148">
    <property type="entry name" value="AGPR_1_actinobacAGPR_like"/>
    <property type="match status" value="1"/>
</dbReference>
<dbReference type="CDD" id="cd23934">
    <property type="entry name" value="AGPR_1_C"/>
    <property type="match status" value="1"/>
</dbReference>
<proteinExistence type="inferred from homology"/>
<keyword evidence="2 5" id="KW-0028">Amino-acid biosynthesis</keyword>
<dbReference type="GO" id="GO:0006526">
    <property type="term" value="P:L-arginine biosynthetic process"/>
    <property type="evidence" value="ECO:0007669"/>
    <property type="project" value="UniProtKB-UniRule"/>
</dbReference>
<name>A0A7R7DPL3_9ACTN</name>
<dbReference type="GO" id="GO:0051287">
    <property type="term" value="F:NAD binding"/>
    <property type="evidence" value="ECO:0007669"/>
    <property type="project" value="InterPro"/>
</dbReference>
<keyword evidence="8" id="KW-1185">Reference proteome</keyword>
<comment type="pathway">
    <text evidence="5">Amino-acid biosynthesis; L-arginine biosynthesis; N(2)-acetyl-L-ornithine from L-glutamate: step 3/4.</text>
</comment>
<evidence type="ECO:0000259" key="6">
    <source>
        <dbReference type="SMART" id="SM00859"/>
    </source>
</evidence>
<evidence type="ECO:0000256" key="3">
    <source>
        <dbReference type="ARBA" id="ARBA00022857"/>
    </source>
</evidence>
<dbReference type="InterPro" id="IPR000706">
    <property type="entry name" value="AGPR_type-1"/>
</dbReference>
<dbReference type="SMART" id="SM00859">
    <property type="entry name" value="Semialdhyde_dh"/>
    <property type="match status" value="1"/>
</dbReference>
<dbReference type="PANTHER" id="PTHR32338">
    <property type="entry name" value="N-ACETYL-GAMMA-GLUTAMYL-PHOSPHATE REDUCTASE, CHLOROPLASTIC-RELATED-RELATED"/>
    <property type="match status" value="1"/>
</dbReference>
<dbReference type="Gene3D" id="3.30.360.10">
    <property type="entry name" value="Dihydrodipicolinate Reductase, domain 2"/>
    <property type="match status" value="1"/>
</dbReference>
<evidence type="ECO:0000256" key="4">
    <source>
        <dbReference type="ARBA" id="ARBA00023002"/>
    </source>
</evidence>
<comment type="subcellular location">
    <subcellularLocation>
        <location evidence="5">Cytoplasm</location>
    </subcellularLocation>
</comment>
<reference evidence="7 8" key="1">
    <citation type="submission" date="2020-08" db="EMBL/GenBank/DDBJ databases">
        <title>Whole genome shotgun sequence of Actinocatenispora thailandica NBRC 105041.</title>
        <authorList>
            <person name="Komaki H."/>
            <person name="Tamura T."/>
        </authorList>
    </citation>
    <scope>NUCLEOTIDE SEQUENCE [LARGE SCALE GENOMIC DNA]</scope>
    <source>
        <strain evidence="7 8">NBRC 105041</strain>
    </source>
</reference>
<dbReference type="InterPro" id="IPR058924">
    <property type="entry name" value="AGPR_dimerisation_dom"/>
</dbReference>
<dbReference type="EMBL" id="AP023355">
    <property type="protein sequence ID" value="BCJ35574.1"/>
    <property type="molecule type" value="Genomic_DNA"/>
</dbReference>
<dbReference type="InterPro" id="IPR050085">
    <property type="entry name" value="AGPR"/>
</dbReference>
<dbReference type="GO" id="GO:0005737">
    <property type="term" value="C:cytoplasm"/>
    <property type="evidence" value="ECO:0007669"/>
    <property type="project" value="UniProtKB-SubCell"/>
</dbReference>
<dbReference type="EC" id="1.2.1.38" evidence="5"/>
<evidence type="ECO:0000256" key="1">
    <source>
        <dbReference type="ARBA" id="ARBA00022571"/>
    </source>
</evidence>
<keyword evidence="4 5" id="KW-0560">Oxidoreductase</keyword>
<evidence type="ECO:0000313" key="7">
    <source>
        <dbReference type="EMBL" id="BCJ35574.1"/>
    </source>
</evidence>
<dbReference type="UniPathway" id="UPA00068">
    <property type="reaction ID" value="UER00108"/>
</dbReference>
<dbReference type="RefSeq" id="WP_203965744.1">
    <property type="nucleotide sequence ID" value="NZ_AP023355.1"/>
</dbReference>
<protein>
    <recommendedName>
        <fullName evidence="5">N-acetyl-gamma-glutamyl-phosphate reductase</fullName>
        <shortName evidence="5">AGPR</shortName>
        <ecNumber evidence="5">1.2.1.38</ecNumber>
    </recommendedName>
    <alternativeName>
        <fullName evidence="5">N-acetyl-glutamate semialdehyde dehydrogenase</fullName>
        <shortName evidence="5">NAGSA dehydrogenase</shortName>
    </alternativeName>
</protein>
<dbReference type="AlphaFoldDB" id="A0A7R7DPL3"/>
<dbReference type="GO" id="GO:0003942">
    <property type="term" value="F:N-acetyl-gamma-glutamyl-phosphate reductase activity"/>
    <property type="evidence" value="ECO:0007669"/>
    <property type="project" value="UniProtKB-UniRule"/>
</dbReference>
<dbReference type="Pfam" id="PF22698">
    <property type="entry name" value="Semialdhyde_dhC_1"/>
    <property type="match status" value="1"/>
</dbReference>
<dbReference type="GO" id="GO:0070401">
    <property type="term" value="F:NADP+ binding"/>
    <property type="evidence" value="ECO:0007669"/>
    <property type="project" value="InterPro"/>
</dbReference>
<dbReference type="PANTHER" id="PTHR32338:SF10">
    <property type="entry name" value="N-ACETYL-GAMMA-GLUTAMYL-PHOSPHATE REDUCTASE, CHLOROPLASTIC-RELATED"/>
    <property type="match status" value="1"/>
</dbReference>
<feature type="active site" evidence="5">
    <location>
        <position position="146"/>
    </location>
</feature>
<dbReference type="HAMAP" id="MF_00150">
    <property type="entry name" value="ArgC_type1"/>
    <property type="match status" value="1"/>
</dbReference>
<keyword evidence="1 5" id="KW-0055">Arginine biosynthesis</keyword>
<feature type="domain" description="Semialdehyde dehydrogenase NAD-binding" evidence="6">
    <location>
        <begin position="4"/>
        <end position="136"/>
    </location>
</feature>
<dbReference type="Proteomes" id="UP000611640">
    <property type="component" value="Chromosome"/>
</dbReference>
<keyword evidence="5" id="KW-0963">Cytoplasm</keyword>
<dbReference type="SUPFAM" id="SSF51735">
    <property type="entry name" value="NAD(P)-binding Rossmann-fold domains"/>
    <property type="match status" value="1"/>
</dbReference>